<name>A0ABR5A518_9BACL</name>
<feature type="domain" description="UspA" evidence="2">
    <location>
        <begin position="3"/>
        <end position="143"/>
    </location>
</feature>
<gene>
    <name evidence="3" type="ORF">SD71_08955</name>
</gene>
<comment type="similarity">
    <text evidence="1">Belongs to the universal stress protein A family.</text>
</comment>
<dbReference type="Proteomes" id="UP000054526">
    <property type="component" value="Unassembled WGS sequence"/>
</dbReference>
<protein>
    <recommendedName>
        <fullName evidence="2">UspA domain-containing protein</fullName>
    </recommendedName>
</protein>
<dbReference type="EMBL" id="JXAL01000014">
    <property type="protein sequence ID" value="KIL36109.1"/>
    <property type="molecule type" value="Genomic_DNA"/>
</dbReference>
<evidence type="ECO:0000313" key="4">
    <source>
        <dbReference type="Proteomes" id="UP000054526"/>
    </source>
</evidence>
<evidence type="ECO:0000313" key="3">
    <source>
        <dbReference type="EMBL" id="KIL36109.1"/>
    </source>
</evidence>
<comment type="caution">
    <text evidence="3">The sequence shown here is derived from an EMBL/GenBank/DDBJ whole genome shotgun (WGS) entry which is preliminary data.</text>
</comment>
<dbReference type="InterPro" id="IPR014729">
    <property type="entry name" value="Rossmann-like_a/b/a_fold"/>
</dbReference>
<evidence type="ECO:0000256" key="1">
    <source>
        <dbReference type="ARBA" id="ARBA00008791"/>
    </source>
</evidence>
<keyword evidence="4" id="KW-1185">Reference proteome</keyword>
<dbReference type="InterPro" id="IPR006015">
    <property type="entry name" value="Universal_stress_UspA"/>
</dbReference>
<dbReference type="PANTHER" id="PTHR31964">
    <property type="entry name" value="ADENINE NUCLEOTIDE ALPHA HYDROLASES-LIKE SUPERFAMILY PROTEIN"/>
    <property type="match status" value="1"/>
</dbReference>
<evidence type="ECO:0000259" key="2">
    <source>
        <dbReference type="Pfam" id="PF00582"/>
    </source>
</evidence>
<organism evidence="3 4">
    <name type="scientific">Cohnella kolymensis</name>
    <dbReference type="NCBI Taxonomy" id="1590652"/>
    <lineage>
        <taxon>Bacteria</taxon>
        <taxon>Bacillati</taxon>
        <taxon>Bacillota</taxon>
        <taxon>Bacilli</taxon>
        <taxon>Bacillales</taxon>
        <taxon>Paenibacillaceae</taxon>
        <taxon>Cohnella</taxon>
    </lineage>
</organism>
<dbReference type="RefSeq" id="WP_041062079.1">
    <property type="nucleotide sequence ID" value="NZ_JXAL01000014.1"/>
</dbReference>
<proteinExistence type="inferred from homology"/>
<sequence>MLYSKIVVGYDGSELADRALQMSIELAKSQPATEIVVLHAIESVASLSEYSGFAILSRIEDAKKQGEYIKVKAEKILASIPNRWTLYIVEERPDKAILQQGEKLNADLIVMGSRGLSGVKEFFLGSVSHYVTQHSKIPVLIVK</sequence>
<dbReference type="SUPFAM" id="SSF52402">
    <property type="entry name" value="Adenine nucleotide alpha hydrolases-like"/>
    <property type="match status" value="1"/>
</dbReference>
<dbReference type="CDD" id="cd23659">
    <property type="entry name" value="USP_At3g01520-like"/>
    <property type="match status" value="1"/>
</dbReference>
<dbReference type="PRINTS" id="PR01438">
    <property type="entry name" value="UNVRSLSTRESS"/>
</dbReference>
<dbReference type="InterPro" id="IPR006016">
    <property type="entry name" value="UspA"/>
</dbReference>
<accession>A0ABR5A518</accession>
<dbReference type="PANTHER" id="PTHR31964:SF113">
    <property type="entry name" value="USPA DOMAIN-CONTAINING PROTEIN"/>
    <property type="match status" value="1"/>
</dbReference>
<reference evidence="3 4" key="1">
    <citation type="submission" date="2014-12" db="EMBL/GenBank/DDBJ databases">
        <title>Draft genome sequence of Cohnella kolymensis strain B-2846.</title>
        <authorList>
            <person name="Karlyshev A.V."/>
            <person name="Kudryashova E.B."/>
        </authorList>
    </citation>
    <scope>NUCLEOTIDE SEQUENCE [LARGE SCALE GENOMIC DNA]</scope>
    <source>
        <strain evidence="3 4">VKM B-2846</strain>
    </source>
</reference>
<dbReference type="Pfam" id="PF00582">
    <property type="entry name" value="Usp"/>
    <property type="match status" value="1"/>
</dbReference>
<dbReference type="Gene3D" id="3.40.50.620">
    <property type="entry name" value="HUPs"/>
    <property type="match status" value="1"/>
</dbReference>